<sequence length="308" mass="32956">MRYFTSPGAARAAGLRPCKRCQPDGQGLPARDTGLVERLCRTIEAAETPPRLGDLAAQARLTPGHLSRLFKRQLGITPRHYADAVRDERLKTALQATGRVTDALYDAGFNAPSRAYEAAGKRLGMTPGAAKGGGTGQVIRYAIASSWLGRTLVAATQKGLCAVQLGDDDRDLVAALSRRFAKARLEEAEPGSPYRQWIDAALAAIERPDLAASLPLDIQGTAFQEQVWQALRRIPAGQTVTYGELAASIGRPTATRAVAAACGANRIAVIIPCHRVIGKDGTLTGYRWGPERKAKLLKAETGTRKPIP</sequence>
<keyword evidence="8" id="KW-0227">DNA damage</keyword>
<keyword evidence="6" id="KW-0808">Transferase</keyword>
<evidence type="ECO:0000256" key="13">
    <source>
        <dbReference type="ARBA" id="ARBA00023163"/>
    </source>
</evidence>
<comment type="caution">
    <text evidence="17">The sequence shown here is derived from an EMBL/GenBank/DDBJ whole genome shotgun (WGS) entry which is preliminary data.</text>
</comment>
<dbReference type="PANTHER" id="PTHR10815:SF14">
    <property type="entry name" value="BIFUNCTIONAL TRANSCRIPTIONAL ACTIVATOR_DNA REPAIR ENZYME ADA"/>
    <property type="match status" value="1"/>
</dbReference>
<dbReference type="SMART" id="SM00342">
    <property type="entry name" value="HTH_ARAC"/>
    <property type="match status" value="1"/>
</dbReference>
<keyword evidence="11" id="KW-0238">DNA-binding</keyword>
<evidence type="ECO:0000256" key="15">
    <source>
        <dbReference type="ARBA" id="ARBA00049348"/>
    </source>
</evidence>
<dbReference type="InterPro" id="IPR004026">
    <property type="entry name" value="Ada_DNA_repair_Zn-bd"/>
</dbReference>
<dbReference type="InterPro" id="IPR001497">
    <property type="entry name" value="MethylDNA_cys_MeTrfase_AS"/>
</dbReference>
<reference evidence="17" key="2">
    <citation type="submission" date="2020-09" db="EMBL/GenBank/DDBJ databases">
        <authorList>
            <person name="Sun Q."/>
            <person name="Zhou Y."/>
        </authorList>
    </citation>
    <scope>NUCLEOTIDE SEQUENCE</scope>
    <source>
        <strain evidence="17">CGMCC 1.12921</strain>
    </source>
</reference>
<gene>
    <name evidence="17" type="ORF">GCM10011342_00060</name>
</gene>
<dbReference type="InterPro" id="IPR014048">
    <property type="entry name" value="MethylDNA_cys_MeTrfase_DNA-bd"/>
</dbReference>
<evidence type="ECO:0000259" key="16">
    <source>
        <dbReference type="PROSITE" id="PS01124"/>
    </source>
</evidence>
<evidence type="ECO:0000256" key="10">
    <source>
        <dbReference type="ARBA" id="ARBA00023015"/>
    </source>
</evidence>
<keyword evidence="12" id="KW-0010">Activator</keyword>
<dbReference type="NCBIfam" id="TIGR00589">
    <property type="entry name" value="ogt"/>
    <property type="match status" value="1"/>
</dbReference>
<dbReference type="Gene3D" id="3.30.160.70">
    <property type="entry name" value="Methylated DNA-protein cysteine methyltransferase domain"/>
    <property type="match status" value="1"/>
</dbReference>
<reference evidence="17" key="1">
    <citation type="journal article" date="2014" name="Int. J. Syst. Evol. Microbiol.">
        <title>Complete genome sequence of Corynebacterium casei LMG S-19264T (=DSM 44701T), isolated from a smear-ripened cheese.</title>
        <authorList>
            <consortium name="US DOE Joint Genome Institute (JGI-PGF)"/>
            <person name="Walter F."/>
            <person name="Albersmeier A."/>
            <person name="Kalinowski J."/>
            <person name="Ruckert C."/>
        </authorList>
    </citation>
    <scope>NUCLEOTIDE SEQUENCE</scope>
    <source>
        <strain evidence="17">CGMCC 1.12921</strain>
    </source>
</reference>
<feature type="domain" description="HTH araC/xylS-type" evidence="16">
    <location>
        <begin position="37"/>
        <end position="133"/>
    </location>
</feature>
<dbReference type="CDD" id="cd06445">
    <property type="entry name" value="ATase"/>
    <property type="match status" value="1"/>
</dbReference>
<dbReference type="InterPro" id="IPR008332">
    <property type="entry name" value="MethylG_MeTrfase_N"/>
</dbReference>
<dbReference type="EC" id="2.1.1.63" evidence="4"/>
<evidence type="ECO:0000256" key="7">
    <source>
        <dbReference type="ARBA" id="ARBA00022723"/>
    </source>
</evidence>
<dbReference type="Proteomes" id="UP000613582">
    <property type="component" value="Unassembled WGS sequence"/>
</dbReference>
<evidence type="ECO:0000256" key="5">
    <source>
        <dbReference type="ARBA" id="ARBA00022603"/>
    </source>
</evidence>
<comment type="cofactor">
    <cofactor evidence="2">
        <name>Zn(2+)</name>
        <dbReference type="ChEBI" id="CHEBI:29105"/>
    </cofactor>
</comment>
<dbReference type="PROSITE" id="PS00374">
    <property type="entry name" value="MGMT"/>
    <property type="match status" value="1"/>
</dbReference>
<dbReference type="Gene3D" id="3.40.10.10">
    <property type="entry name" value="DNA Methylphosphotriester Repair Domain"/>
    <property type="match status" value="1"/>
</dbReference>
<keyword evidence="7" id="KW-0479">Metal-binding</keyword>
<evidence type="ECO:0000256" key="2">
    <source>
        <dbReference type="ARBA" id="ARBA00001947"/>
    </source>
</evidence>
<dbReference type="Pfam" id="PF12833">
    <property type="entry name" value="HTH_18"/>
    <property type="match status" value="1"/>
</dbReference>
<dbReference type="InterPro" id="IPR018060">
    <property type="entry name" value="HTH_AraC"/>
</dbReference>
<protein>
    <recommendedName>
        <fullName evidence="4">methylated-DNA--[protein]-cysteine S-methyltransferase</fullName>
        <ecNumber evidence="4">2.1.1.63</ecNumber>
    </recommendedName>
</protein>
<evidence type="ECO:0000256" key="1">
    <source>
        <dbReference type="ARBA" id="ARBA00001286"/>
    </source>
</evidence>
<dbReference type="PROSITE" id="PS00041">
    <property type="entry name" value="HTH_ARAC_FAMILY_1"/>
    <property type="match status" value="1"/>
</dbReference>
<dbReference type="GO" id="GO:0003908">
    <property type="term" value="F:methylated-DNA-[protein]-cysteine S-methyltransferase activity"/>
    <property type="evidence" value="ECO:0007669"/>
    <property type="project" value="UniProtKB-EC"/>
</dbReference>
<comment type="catalytic activity">
    <reaction evidence="1">
        <text>a 4-O-methyl-thymidine in DNA + L-cysteinyl-[protein] = a thymidine in DNA + S-methyl-L-cysteinyl-[protein]</text>
        <dbReference type="Rhea" id="RHEA:53428"/>
        <dbReference type="Rhea" id="RHEA-COMP:10131"/>
        <dbReference type="Rhea" id="RHEA-COMP:10132"/>
        <dbReference type="Rhea" id="RHEA-COMP:13555"/>
        <dbReference type="Rhea" id="RHEA-COMP:13556"/>
        <dbReference type="ChEBI" id="CHEBI:29950"/>
        <dbReference type="ChEBI" id="CHEBI:82612"/>
        <dbReference type="ChEBI" id="CHEBI:137386"/>
        <dbReference type="ChEBI" id="CHEBI:137387"/>
        <dbReference type="EC" id="2.1.1.63"/>
    </reaction>
</comment>
<evidence type="ECO:0000313" key="17">
    <source>
        <dbReference type="EMBL" id="GGC95227.1"/>
    </source>
</evidence>
<evidence type="ECO:0000256" key="6">
    <source>
        <dbReference type="ARBA" id="ARBA00022679"/>
    </source>
</evidence>
<dbReference type="AlphaFoldDB" id="A0A8J2Y5V0"/>
<evidence type="ECO:0000256" key="8">
    <source>
        <dbReference type="ARBA" id="ARBA00022763"/>
    </source>
</evidence>
<dbReference type="Pfam" id="PF01035">
    <property type="entry name" value="DNA_binding_1"/>
    <property type="match status" value="1"/>
</dbReference>
<dbReference type="PANTHER" id="PTHR10815">
    <property type="entry name" value="METHYLATED-DNA--PROTEIN-CYSTEINE METHYLTRANSFERASE"/>
    <property type="match status" value="1"/>
</dbReference>
<keyword evidence="14" id="KW-0234">DNA repair</keyword>
<keyword evidence="13" id="KW-0804">Transcription</keyword>
<dbReference type="GO" id="GO:0032259">
    <property type="term" value="P:methylation"/>
    <property type="evidence" value="ECO:0007669"/>
    <property type="project" value="UniProtKB-KW"/>
</dbReference>
<keyword evidence="10" id="KW-0805">Transcription regulation</keyword>
<dbReference type="InterPro" id="IPR035451">
    <property type="entry name" value="Ada-like_dom_sf"/>
</dbReference>
<name>A0A8J2Y5V0_9PROT</name>
<organism evidence="17 18">
    <name type="scientific">Aquisalinus flavus</name>
    <dbReference type="NCBI Taxonomy" id="1526572"/>
    <lineage>
        <taxon>Bacteria</taxon>
        <taxon>Pseudomonadati</taxon>
        <taxon>Pseudomonadota</taxon>
        <taxon>Alphaproteobacteria</taxon>
        <taxon>Parvularculales</taxon>
        <taxon>Parvularculaceae</taxon>
        <taxon>Aquisalinus</taxon>
    </lineage>
</organism>
<dbReference type="EMBL" id="BMGH01000001">
    <property type="protein sequence ID" value="GGC95227.1"/>
    <property type="molecule type" value="Genomic_DNA"/>
</dbReference>
<dbReference type="SUPFAM" id="SSF57884">
    <property type="entry name" value="Ada DNA repair protein, N-terminal domain (N-Ada 10)"/>
    <property type="match status" value="1"/>
</dbReference>
<keyword evidence="18" id="KW-1185">Reference proteome</keyword>
<dbReference type="InterPro" id="IPR036388">
    <property type="entry name" value="WH-like_DNA-bd_sf"/>
</dbReference>
<evidence type="ECO:0000256" key="11">
    <source>
        <dbReference type="ARBA" id="ARBA00023125"/>
    </source>
</evidence>
<evidence type="ECO:0000256" key="12">
    <source>
        <dbReference type="ARBA" id="ARBA00023159"/>
    </source>
</evidence>
<dbReference type="InterPro" id="IPR018062">
    <property type="entry name" value="HTH_AraC-typ_CS"/>
</dbReference>
<evidence type="ECO:0000256" key="14">
    <source>
        <dbReference type="ARBA" id="ARBA00023204"/>
    </source>
</evidence>
<dbReference type="PROSITE" id="PS01124">
    <property type="entry name" value="HTH_ARAC_FAMILY_2"/>
    <property type="match status" value="1"/>
</dbReference>
<evidence type="ECO:0000256" key="4">
    <source>
        <dbReference type="ARBA" id="ARBA00011918"/>
    </source>
</evidence>
<dbReference type="Gene3D" id="1.10.10.10">
    <property type="entry name" value="Winged helix-like DNA-binding domain superfamily/Winged helix DNA-binding domain"/>
    <property type="match status" value="1"/>
</dbReference>
<accession>A0A8J2Y5V0</accession>
<dbReference type="SUPFAM" id="SSF46689">
    <property type="entry name" value="Homeodomain-like"/>
    <property type="match status" value="1"/>
</dbReference>
<proteinExistence type="inferred from homology"/>
<dbReference type="SUPFAM" id="SSF46767">
    <property type="entry name" value="Methylated DNA-protein cysteine methyltransferase, C-terminal domain"/>
    <property type="match status" value="1"/>
</dbReference>
<dbReference type="GO" id="GO:0008270">
    <property type="term" value="F:zinc ion binding"/>
    <property type="evidence" value="ECO:0007669"/>
    <property type="project" value="InterPro"/>
</dbReference>
<dbReference type="GO" id="GO:0006281">
    <property type="term" value="P:DNA repair"/>
    <property type="evidence" value="ECO:0007669"/>
    <property type="project" value="UniProtKB-KW"/>
</dbReference>
<keyword evidence="5" id="KW-0489">Methyltransferase</keyword>
<dbReference type="GO" id="GO:0043565">
    <property type="term" value="F:sequence-specific DNA binding"/>
    <property type="evidence" value="ECO:0007669"/>
    <property type="project" value="InterPro"/>
</dbReference>
<evidence type="ECO:0000313" key="18">
    <source>
        <dbReference type="Proteomes" id="UP000613582"/>
    </source>
</evidence>
<dbReference type="InterPro" id="IPR036217">
    <property type="entry name" value="MethylDNA_cys_MeTrfase_DNAb"/>
</dbReference>
<dbReference type="Pfam" id="PF02870">
    <property type="entry name" value="Methyltransf_1N"/>
    <property type="match status" value="1"/>
</dbReference>
<dbReference type="GO" id="GO:0003700">
    <property type="term" value="F:DNA-binding transcription factor activity"/>
    <property type="evidence" value="ECO:0007669"/>
    <property type="project" value="InterPro"/>
</dbReference>
<dbReference type="Gene3D" id="1.10.10.60">
    <property type="entry name" value="Homeodomain-like"/>
    <property type="match status" value="1"/>
</dbReference>
<dbReference type="SUPFAM" id="SSF53155">
    <property type="entry name" value="Methylated DNA-protein cysteine methyltransferase domain"/>
    <property type="match status" value="1"/>
</dbReference>
<evidence type="ECO:0000256" key="9">
    <source>
        <dbReference type="ARBA" id="ARBA00022833"/>
    </source>
</evidence>
<evidence type="ECO:0000256" key="3">
    <source>
        <dbReference type="ARBA" id="ARBA00008711"/>
    </source>
</evidence>
<dbReference type="InterPro" id="IPR009057">
    <property type="entry name" value="Homeodomain-like_sf"/>
</dbReference>
<comment type="catalytic activity">
    <reaction evidence="15">
        <text>a 6-O-methyl-2'-deoxyguanosine in DNA + L-cysteinyl-[protein] = S-methyl-L-cysteinyl-[protein] + a 2'-deoxyguanosine in DNA</text>
        <dbReference type="Rhea" id="RHEA:24000"/>
        <dbReference type="Rhea" id="RHEA-COMP:10131"/>
        <dbReference type="Rhea" id="RHEA-COMP:10132"/>
        <dbReference type="Rhea" id="RHEA-COMP:11367"/>
        <dbReference type="Rhea" id="RHEA-COMP:11368"/>
        <dbReference type="ChEBI" id="CHEBI:29950"/>
        <dbReference type="ChEBI" id="CHEBI:82612"/>
        <dbReference type="ChEBI" id="CHEBI:85445"/>
        <dbReference type="ChEBI" id="CHEBI:85448"/>
        <dbReference type="EC" id="2.1.1.63"/>
    </reaction>
</comment>
<dbReference type="InterPro" id="IPR036631">
    <property type="entry name" value="MGMT_N_sf"/>
</dbReference>
<keyword evidence="9" id="KW-0862">Zinc</keyword>
<dbReference type="Pfam" id="PF02805">
    <property type="entry name" value="Ada_Zn_binding"/>
    <property type="match status" value="1"/>
</dbReference>
<dbReference type="FunFam" id="1.10.10.10:FF:000214">
    <property type="entry name" value="Methylated-DNA--protein-cysteine methyltransferase"/>
    <property type="match status" value="1"/>
</dbReference>
<comment type="similarity">
    <text evidence="3">Belongs to the MGMT family.</text>
</comment>